<evidence type="ECO:0000313" key="1">
    <source>
        <dbReference type="EMBL" id="GAA4812926.1"/>
    </source>
</evidence>
<organism evidence="1 2">
    <name type="scientific">Litoribaculum gwangyangense</name>
    <dbReference type="NCBI Taxonomy" id="1130722"/>
    <lineage>
        <taxon>Bacteria</taxon>
        <taxon>Pseudomonadati</taxon>
        <taxon>Bacteroidota</taxon>
        <taxon>Flavobacteriia</taxon>
        <taxon>Flavobacteriales</taxon>
        <taxon>Flavobacteriaceae</taxon>
        <taxon>Litoribaculum</taxon>
    </lineage>
</organism>
<dbReference type="Proteomes" id="UP001501433">
    <property type="component" value="Unassembled WGS sequence"/>
</dbReference>
<evidence type="ECO:0008006" key="3">
    <source>
        <dbReference type="Google" id="ProtNLM"/>
    </source>
</evidence>
<dbReference type="EMBL" id="BAABJW010000003">
    <property type="protein sequence ID" value="GAA4812926.1"/>
    <property type="molecule type" value="Genomic_DNA"/>
</dbReference>
<name>A0ABP9CK58_9FLAO</name>
<gene>
    <name evidence="1" type="ORF">GCM10023330_20630</name>
</gene>
<evidence type="ECO:0000313" key="2">
    <source>
        <dbReference type="Proteomes" id="UP001501433"/>
    </source>
</evidence>
<reference evidence="2" key="1">
    <citation type="journal article" date="2019" name="Int. J. Syst. Evol. Microbiol.">
        <title>The Global Catalogue of Microorganisms (GCM) 10K type strain sequencing project: providing services to taxonomists for standard genome sequencing and annotation.</title>
        <authorList>
            <consortium name="The Broad Institute Genomics Platform"/>
            <consortium name="The Broad Institute Genome Sequencing Center for Infectious Disease"/>
            <person name="Wu L."/>
            <person name="Ma J."/>
        </authorList>
    </citation>
    <scope>NUCLEOTIDE SEQUENCE [LARGE SCALE GENOMIC DNA]</scope>
    <source>
        <strain evidence="2">JCM 18325</strain>
    </source>
</reference>
<dbReference type="RefSeq" id="WP_345276893.1">
    <property type="nucleotide sequence ID" value="NZ_BAABJW010000003.1"/>
</dbReference>
<accession>A0ABP9CK58</accession>
<keyword evidence="2" id="KW-1185">Reference proteome</keyword>
<proteinExistence type="predicted"/>
<comment type="caution">
    <text evidence="1">The sequence shown here is derived from an EMBL/GenBank/DDBJ whole genome shotgun (WGS) entry which is preliminary data.</text>
</comment>
<protein>
    <recommendedName>
        <fullName evidence="3">Outer membrane protein beta-barrel domain-containing protein</fullName>
    </recommendedName>
</protein>
<dbReference type="Gene3D" id="2.40.160.20">
    <property type="match status" value="1"/>
</dbReference>
<sequence>MMKLTILYWSITLLLLVTINGFSQEESTIDQDFKIEKGRFYSSLTFSLNQRKAENEDQLLRQVLDQDRYTYRIIGNGGYAIKENFTLGLSIGYGQSREDITYLGESEENINSKRLQRGISFVPNMRNYIPIGKGKLQILIQTELGFTFGESLQRIYSLDNVDKIEGDFLEIQLGVSPGVALFFTRNWAFETRVNVAGLSTRIEKEVVNDDVSNRTRIEQTNIDLRLNLLELNLGVAFYF</sequence>